<dbReference type="Pfam" id="PF01797">
    <property type="entry name" value="Y1_Tnp"/>
    <property type="match status" value="1"/>
</dbReference>
<dbReference type="SMART" id="SM01321">
    <property type="entry name" value="Y1_Tnp"/>
    <property type="match status" value="1"/>
</dbReference>
<dbReference type="InterPro" id="IPR002686">
    <property type="entry name" value="Transposase_17"/>
</dbReference>
<dbReference type="InterPro" id="IPR052715">
    <property type="entry name" value="RAYT_transposase"/>
</dbReference>
<dbReference type="Proteomes" id="UP001597510">
    <property type="component" value="Unassembled WGS sequence"/>
</dbReference>
<name>A0ABW5J6G9_9BACT</name>
<evidence type="ECO:0000313" key="3">
    <source>
        <dbReference type="Proteomes" id="UP001597510"/>
    </source>
</evidence>
<organism evidence="2 3">
    <name type="scientific">Emticicia soli</name>
    <dbReference type="NCBI Taxonomy" id="2027878"/>
    <lineage>
        <taxon>Bacteria</taxon>
        <taxon>Pseudomonadati</taxon>
        <taxon>Bacteroidota</taxon>
        <taxon>Cytophagia</taxon>
        <taxon>Cytophagales</taxon>
        <taxon>Leadbetterellaceae</taxon>
        <taxon>Emticicia</taxon>
    </lineage>
</organism>
<dbReference type="PANTHER" id="PTHR36966:SF1">
    <property type="entry name" value="REP-ASSOCIATED TYROSINE TRANSPOSASE"/>
    <property type="match status" value="1"/>
</dbReference>
<accession>A0ABW5J6G9</accession>
<dbReference type="InterPro" id="IPR036515">
    <property type="entry name" value="Transposase_17_sf"/>
</dbReference>
<evidence type="ECO:0000259" key="1">
    <source>
        <dbReference type="SMART" id="SM01321"/>
    </source>
</evidence>
<dbReference type="PANTHER" id="PTHR36966">
    <property type="entry name" value="REP-ASSOCIATED TYROSINE TRANSPOSASE"/>
    <property type="match status" value="1"/>
</dbReference>
<dbReference type="SUPFAM" id="SSF143422">
    <property type="entry name" value="Transposase IS200-like"/>
    <property type="match status" value="1"/>
</dbReference>
<keyword evidence="3" id="KW-1185">Reference proteome</keyword>
<sequence>MKTHYKRYLPHILPPDERLFITFRLADSLPKDAIFKLKVEKNKADELIMKTIFDETIRKVELYKNHKRYFAKFDTYLHQCLNGVQHLGIDAVAEVLAEALHYRDTKYYHLHAFCIMPNHVHVLLTSTIHKDGFFRVLQSLKRHTARKSNELLDLTGKAFWGEESYDHVVRDDEEFVRIIDYIVENPVKAGLVDKWQGWKFTYLSKEIQSWYLM</sequence>
<feature type="domain" description="Transposase IS200-like" evidence="1">
    <location>
        <begin position="72"/>
        <end position="185"/>
    </location>
</feature>
<evidence type="ECO:0000313" key="2">
    <source>
        <dbReference type="EMBL" id="MFD2521128.1"/>
    </source>
</evidence>
<dbReference type="Gene3D" id="3.30.70.1290">
    <property type="entry name" value="Transposase IS200-like"/>
    <property type="match status" value="1"/>
</dbReference>
<proteinExistence type="predicted"/>
<comment type="caution">
    <text evidence="2">The sequence shown here is derived from an EMBL/GenBank/DDBJ whole genome shotgun (WGS) entry which is preliminary data.</text>
</comment>
<gene>
    <name evidence="2" type="ORF">ACFSR2_09555</name>
</gene>
<dbReference type="EMBL" id="JBHULC010000008">
    <property type="protein sequence ID" value="MFD2521128.1"/>
    <property type="molecule type" value="Genomic_DNA"/>
</dbReference>
<reference evidence="3" key="1">
    <citation type="journal article" date="2019" name="Int. J. Syst. Evol. Microbiol.">
        <title>The Global Catalogue of Microorganisms (GCM) 10K type strain sequencing project: providing services to taxonomists for standard genome sequencing and annotation.</title>
        <authorList>
            <consortium name="The Broad Institute Genomics Platform"/>
            <consortium name="The Broad Institute Genome Sequencing Center for Infectious Disease"/>
            <person name="Wu L."/>
            <person name="Ma J."/>
        </authorList>
    </citation>
    <scope>NUCLEOTIDE SEQUENCE [LARGE SCALE GENOMIC DNA]</scope>
    <source>
        <strain evidence="3">KCTC 52344</strain>
    </source>
</reference>
<protein>
    <submittedName>
        <fullName evidence="2">Transposase</fullName>
    </submittedName>
</protein>
<dbReference type="RefSeq" id="WP_340234752.1">
    <property type="nucleotide sequence ID" value="NZ_JBBEWC010000003.1"/>
</dbReference>